<evidence type="ECO:0000256" key="6">
    <source>
        <dbReference type="HAMAP-Rule" id="MF_00074"/>
    </source>
</evidence>
<organism evidence="7 8">
    <name type="scientific">Campylobacter upsaliensis</name>
    <dbReference type="NCBI Taxonomy" id="28080"/>
    <lineage>
        <taxon>Bacteria</taxon>
        <taxon>Pseudomonadati</taxon>
        <taxon>Campylobacterota</taxon>
        <taxon>Epsilonproteobacteria</taxon>
        <taxon>Campylobacterales</taxon>
        <taxon>Campylobacteraceae</taxon>
        <taxon>Campylobacter</taxon>
    </lineage>
</organism>
<dbReference type="GO" id="GO:0005829">
    <property type="term" value="C:cytosol"/>
    <property type="evidence" value="ECO:0007669"/>
    <property type="project" value="TreeGrafter"/>
</dbReference>
<protein>
    <recommendedName>
        <fullName evidence="6">Ribosomal RNA small subunit methyltransferase G</fullName>
        <ecNumber evidence="6">2.1.1.-</ecNumber>
    </recommendedName>
    <alternativeName>
        <fullName evidence="6">16S rRNA 7-methylguanosine methyltransferase</fullName>
        <shortName evidence="6">16S rRNA m7G methyltransferase</shortName>
    </alternativeName>
</protein>
<dbReference type="InterPro" id="IPR029063">
    <property type="entry name" value="SAM-dependent_MTases_sf"/>
</dbReference>
<keyword evidence="1 6" id="KW-0963">Cytoplasm</keyword>
<evidence type="ECO:0000256" key="1">
    <source>
        <dbReference type="ARBA" id="ARBA00022490"/>
    </source>
</evidence>
<name>A0A381EJQ7_CAMUP</name>
<comment type="similarity">
    <text evidence="6">Belongs to the methyltransferase superfamily. RNA methyltransferase RsmG family.</text>
</comment>
<dbReference type="PANTHER" id="PTHR31760">
    <property type="entry name" value="S-ADENOSYL-L-METHIONINE-DEPENDENT METHYLTRANSFERASES SUPERFAMILY PROTEIN"/>
    <property type="match status" value="1"/>
</dbReference>
<comment type="subcellular location">
    <subcellularLocation>
        <location evidence="6">Cytoplasm</location>
    </subcellularLocation>
</comment>
<keyword evidence="2 6" id="KW-0698">rRNA processing</keyword>
<dbReference type="Proteomes" id="UP000254161">
    <property type="component" value="Unassembled WGS sequence"/>
</dbReference>
<keyword evidence="4 6" id="KW-0808">Transferase</keyword>
<evidence type="ECO:0000256" key="4">
    <source>
        <dbReference type="ARBA" id="ARBA00022679"/>
    </source>
</evidence>
<keyword evidence="3 6" id="KW-0489">Methyltransferase</keyword>
<dbReference type="Gene3D" id="3.40.50.150">
    <property type="entry name" value="Vaccinia Virus protein VP39"/>
    <property type="match status" value="1"/>
</dbReference>
<feature type="binding site" evidence="6">
    <location>
        <position position="64"/>
    </location>
    <ligand>
        <name>S-adenosyl-L-methionine</name>
        <dbReference type="ChEBI" id="CHEBI:59789"/>
    </ligand>
</feature>
<feature type="binding site" evidence="6">
    <location>
        <position position="129"/>
    </location>
    <ligand>
        <name>S-adenosyl-L-methionine</name>
        <dbReference type="ChEBI" id="CHEBI:59789"/>
    </ligand>
</feature>
<dbReference type="GO" id="GO:0070043">
    <property type="term" value="F:rRNA (guanine-N7-)-methyltransferase activity"/>
    <property type="evidence" value="ECO:0007669"/>
    <property type="project" value="UniProtKB-UniRule"/>
</dbReference>
<evidence type="ECO:0000256" key="2">
    <source>
        <dbReference type="ARBA" id="ARBA00022552"/>
    </source>
</evidence>
<sequence>MKFLPHYDEKFFLQRVEIYKNLLKKFNQIHNLTQLKNIDENIQDSIEILNFIDLTKAQNIADIGSGAGFPAIFLSFLLDSRFYLFEPNAKKAAFLRSVKIECELKNLTIFKEKVQNHKAKFKADFITSRALMRAKDLIQICQNLSDENTIFVLYKGSEAQKEMQNFKRYQIYENKWRKYCVFTFKNFTRKI</sequence>
<dbReference type="EC" id="2.1.1.-" evidence="6"/>
<proteinExistence type="inferred from homology"/>
<gene>
    <name evidence="6 7" type="primary">rsmG</name>
    <name evidence="7" type="ORF">NCTC12264_01423</name>
</gene>
<evidence type="ECO:0000256" key="5">
    <source>
        <dbReference type="ARBA" id="ARBA00022691"/>
    </source>
</evidence>
<dbReference type="RefSeq" id="WP_115630590.1">
    <property type="nucleotide sequence ID" value="NZ_UFUZ01000001.1"/>
</dbReference>
<dbReference type="SUPFAM" id="SSF53335">
    <property type="entry name" value="S-adenosyl-L-methionine-dependent methyltransferases"/>
    <property type="match status" value="1"/>
</dbReference>
<dbReference type="HAMAP" id="MF_00074">
    <property type="entry name" value="16SrRNA_methyltr_G"/>
    <property type="match status" value="1"/>
</dbReference>
<reference evidence="7 8" key="1">
    <citation type="submission" date="2018-06" db="EMBL/GenBank/DDBJ databases">
        <authorList>
            <consortium name="Pathogen Informatics"/>
            <person name="Doyle S."/>
        </authorList>
    </citation>
    <scope>NUCLEOTIDE SEQUENCE [LARGE SCALE GENOMIC DNA]</scope>
    <source>
        <strain evidence="7 8">NCTC12264</strain>
    </source>
</reference>
<dbReference type="PIRSF" id="PIRSF003078">
    <property type="entry name" value="GidB"/>
    <property type="match status" value="1"/>
</dbReference>
<dbReference type="PANTHER" id="PTHR31760:SF0">
    <property type="entry name" value="S-ADENOSYL-L-METHIONINE-DEPENDENT METHYLTRANSFERASES SUPERFAMILY PROTEIN"/>
    <property type="match status" value="1"/>
</dbReference>
<dbReference type="AlphaFoldDB" id="A0A381EJQ7"/>
<comment type="function">
    <text evidence="6">Specifically methylates the N7 position of a guanine in 16S rRNA.</text>
</comment>
<feature type="binding site" evidence="6">
    <location>
        <position position="69"/>
    </location>
    <ligand>
        <name>S-adenosyl-L-methionine</name>
        <dbReference type="ChEBI" id="CHEBI:59789"/>
    </ligand>
</feature>
<dbReference type="EMBL" id="UFUZ01000001">
    <property type="protein sequence ID" value="SUX27179.1"/>
    <property type="molecule type" value="Genomic_DNA"/>
</dbReference>
<evidence type="ECO:0000313" key="7">
    <source>
        <dbReference type="EMBL" id="SUX27179.1"/>
    </source>
</evidence>
<dbReference type="NCBIfam" id="TIGR00138">
    <property type="entry name" value="rsmG_gidB"/>
    <property type="match status" value="1"/>
</dbReference>
<evidence type="ECO:0000256" key="3">
    <source>
        <dbReference type="ARBA" id="ARBA00022603"/>
    </source>
</evidence>
<evidence type="ECO:0000313" key="8">
    <source>
        <dbReference type="Proteomes" id="UP000254161"/>
    </source>
</evidence>
<feature type="binding site" evidence="6">
    <location>
        <begin position="114"/>
        <end position="115"/>
    </location>
    <ligand>
        <name>S-adenosyl-L-methionine</name>
        <dbReference type="ChEBI" id="CHEBI:59789"/>
    </ligand>
</feature>
<dbReference type="InterPro" id="IPR003682">
    <property type="entry name" value="rRNA_ssu_MeTfrase_G"/>
</dbReference>
<dbReference type="Pfam" id="PF02527">
    <property type="entry name" value="GidB"/>
    <property type="match status" value="1"/>
</dbReference>
<accession>A0A381EJQ7</accession>
<comment type="caution">
    <text evidence="6">Lacks conserved residue(s) required for the propagation of feature annotation.</text>
</comment>
<keyword evidence="5 6" id="KW-0949">S-adenosyl-L-methionine</keyword>